<dbReference type="RefSeq" id="WP_152595178.1">
    <property type="nucleotide sequence ID" value="NZ_JGZD01000008.1"/>
</dbReference>
<dbReference type="EMBL" id="JGZD01000008">
    <property type="protein sequence ID" value="KFI73095.1"/>
    <property type="molecule type" value="Genomic_DNA"/>
</dbReference>
<dbReference type="Proteomes" id="UP000029014">
    <property type="component" value="Unassembled WGS sequence"/>
</dbReference>
<dbReference type="PANTHER" id="PTHR37820">
    <property type="entry name" value="CELL DIVISION PROTEIN DIVIB"/>
    <property type="match status" value="1"/>
</dbReference>
<evidence type="ECO:0000256" key="5">
    <source>
        <dbReference type="ARBA" id="ARBA00022989"/>
    </source>
</evidence>
<evidence type="ECO:0000256" key="8">
    <source>
        <dbReference type="SAM" id="MobiDB-lite"/>
    </source>
</evidence>
<dbReference type="STRING" id="1693.BMIN_0819"/>
<dbReference type="InterPro" id="IPR050487">
    <property type="entry name" value="FtsQ_DivIB"/>
</dbReference>
<sequence length="373" mass="39932">MPRRVTGSASSRDDGSEREPRSASPRPARGHARRRVGSARASEAELRESVKGSSSEARRASSRGNDGKSSAAAARVAASTPIPQASSTAPGQFVDARGLPSEDMVDRTLKETSGPLGVAMRPKIIDFSSRLRERKHARLRAVLSRVAIGIAALVVLAVMLWTVFLSPVFRLETDDITIVGGNDWVSREQIMAIADRQSGKSLFLVSSSRVVDVLKDIPGVVDASVDKKLPNRLTVTVTARRPAALLKDSHGSMTAVDGKGRVLNSVKGASTKGIPVIGVDDVTNALERNSVKQALKVLAALPESLRTRVSSVEAKTQDSITTTLDSRRYTVIWGDSSEMTMKTAVTTKLLENSDALSDYTTIDVSAPLRPIVR</sequence>
<dbReference type="eggNOG" id="COG1589">
    <property type="taxonomic scope" value="Bacteria"/>
</dbReference>
<dbReference type="InterPro" id="IPR013685">
    <property type="entry name" value="POTRA_FtsQ_type"/>
</dbReference>
<dbReference type="GO" id="GO:0051301">
    <property type="term" value="P:cell division"/>
    <property type="evidence" value="ECO:0007669"/>
    <property type="project" value="UniProtKB-KW"/>
</dbReference>
<feature type="compositionally biased region" description="Polar residues" evidence="8">
    <location>
        <begin position="81"/>
        <end position="90"/>
    </location>
</feature>
<evidence type="ECO:0000256" key="3">
    <source>
        <dbReference type="ARBA" id="ARBA00022618"/>
    </source>
</evidence>
<keyword evidence="6 9" id="KW-0472">Membrane</keyword>
<keyword evidence="2" id="KW-1003">Cell membrane</keyword>
<gene>
    <name evidence="11" type="ORF">BMIN_0819</name>
</gene>
<evidence type="ECO:0000256" key="7">
    <source>
        <dbReference type="ARBA" id="ARBA00023306"/>
    </source>
</evidence>
<dbReference type="GO" id="GO:0005886">
    <property type="term" value="C:plasma membrane"/>
    <property type="evidence" value="ECO:0007669"/>
    <property type="project" value="TreeGrafter"/>
</dbReference>
<comment type="subcellular location">
    <subcellularLocation>
        <location evidence="1">Membrane</location>
    </subcellularLocation>
</comment>
<feature type="transmembrane region" description="Helical" evidence="9">
    <location>
        <begin position="142"/>
        <end position="164"/>
    </location>
</feature>
<comment type="caution">
    <text evidence="11">The sequence shown here is derived from an EMBL/GenBank/DDBJ whole genome shotgun (WGS) entry which is preliminary data.</text>
</comment>
<evidence type="ECO:0000256" key="4">
    <source>
        <dbReference type="ARBA" id="ARBA00022692"/>
    </source>
</evidence>
<keyword evidence="7" id="KW-0131">Cell cycle</keyword>
<dbReference type="Pfam" id="PF08478">
    <property type="entry name" value="POTRA_1"/>
    <property type="match status" value="1"/>
</dbReference>
<evidence type="ECO:0000256" key="9">
    <source>
        <dbReference type="SAM" id="Phobius"/>
    </source>
</evidence>
<evidence type="ECO:0000256" key="6">
    <source>
        <dbReference type="ARBA" id="ARBA00023136"/>
    </source>
</evidence>
<reference evidence="11 12" key="1">
    <citation type="submission" date="2014-03" db="EMBL/GenBank/DDBJ databases">
        <title>Genomics of Bifidobacteria.</title>
        <authorList>
            <person name="Ventura M."/>
            <person name="Milani C."/>
            <person name="Lugli G.A."/>
        </authorList>
    </citation>
    <scope>NUCLEOTIDE SEQUENCE [LARGE SCALE GENOMIC DNA]</scope>
    <source>
        <strain evidence="11 12">LMG 11592</strain>
    </source>
</reference>
<accession>A0A087BPZ5</accession>
<feature type="compositionally biased region" description="Low complexity" evidence="8">
    <location>
        <begin position="69"/>
        <end position="79"/>
    </location>
</feature>
<feature type="compositionally biased region" description="Basic and acidic residues" evidence="8">
    <location>
        <begin position="11"/>
        <end position="21"/>
    </location>
</feature>
<name>A0A087BPZ5_9BIFI</name>
<organism evidence="11 12">
    <name type="scientific">Bifidobacterium minimum</name>
    <dbReference type="NCBI Taxonomy" id="1693"/>
    <lineage>
        <taxon>Bacteria</taxon>
        <taxon>Bacillati</taxon>
        <taxon>Actinomycetota</taxon>
        <taxon>Actinomycetes</taxon>
        <taxon>Bifidobacteriales</taxon>
        <taxon>Bifidobacteriaceae</taxon>
        <taxon>Bifidobacterium</taxon>
    </lineage>
</organism>
<dbReference type="InterPro" id="IPR005548">
    <property type="entry name" value="Cell_div_FtsQ/DivIB_C"/>
</dbReference>
<dbReference type="Gene3D" id="3.10.20.310">
    <property type="entry name" value="membrane protein fhac"/>
    <property type="match status" value="1"/>
</dbReference>
<feature type="domain" description="POTRA" evidence="10">
    <location>
        <begin position="169"/>
        <end position="240"/>
    </location>
</feature>
<evidence type="ECO:0000256" key="2">
    <source>
        <dbReference type="ARBA" id="ARBA00022475"/>
    </source>
</evidence>
<keyword evidence="3" id="KW-0132">Cell division</keyword>
<keyword evidence="12" id="KW-1185">Reference proteome</keyword>
<dbReference type="Pfam" id="PF03799">
    <property type="entry name" value="FtsQ_DivIB_C"/>
    <property type="match status" value="1"/>
</dbReference>
<feature type="compositionally biased region" description="Basic residues" evidence="8">
    <location>
        <begin position="28"/>
        <end position="37"/>
    </location>
</feature>
<dbReference type="InterPro" id="IPR034746">
    <property type="entry name" value="POTRA"/>
</dbReference>
<feature type="region of interest" description="Disordered" evidence="8">
    <location>
        <begin position="1"/>
        <end position="99"/>
    </location>
</feature>
<evidence type="ECO:0000256" key="1">
    <source>
        <dbReference type="ARBA" id="ARBA00004370"/>
    </source>
</evidence>
<proteinExistence type="predicted"/>
<protein>
    <submittedName>
        <fullName evidence="11">FtsQ-type superfamily POTRA domain protein</fullName>
    </submittedName>
</protein>
<evidence type="ECO:0000259" key="10">
    <source>
        <dbReference type="PROSITE" id="PS51779"/>
    </source>
</evidence>
<dbReference type="PANTHER" id="PTHR37820:SF1">
    <property type="entry name" value="CELL DIVISION PROTEIN FTSQ"/>
    <property type="match status" value="1"/>
</dbReference>
<keyword evidence="4 9" id="KW-0812">Transmembrane</keyword>
<dbReference type="PROSITE" id="PS51779">
    <property type="entry name" value="POTRA"/>
    <property type="match status" value="1"/>
</dbReference>
<evidence type="ECO:0000313" key="11">
    <source>
        <dbReference type="EMBL" id="KFI73095.1"/>
    </source>
</evidence>
<keyword evidence="5 9" id="KW-1133">Transmembrane helix</keyword>
<dbReference type="AlphaFoldDB" id="A0A087BPZ5"/>
<evidence type="ECO:0000313" key="12">
    <source>
        <dbReference type="Proteomes" id="UP000029014"/>
    </source>
</evidence>